<evidence type="ECO:0000256" key="1">
    <source>
        <dbReference type="ARBA" id="ARBA00023125"/>
    </source>
</evidence>
<keyword evidence="4" id="KW-1185">Reference proteome</keyword>
<dbReference type="SMART" id="SM00530">
    <property type="entry name" value="HTH_XRE"/>
    <property type="match status" value="1"/>
</dbReference>
<accession>A0ABT7LBL0</accession>
<evidence type="ECO:0000313" key="4">
    <source>
        <dbReference type="Proteomes" id="UP001235343"/>
    </source>
</evidence>
<dbReference type="PANTHER" id="PTHR46558">
    <property type="entry name" value="TRACRIPTIONAL REGULATORY PROTEIN-RELATED-RELATED"/>
    <property type="match status" value="1"/>
</dbReference>
<dbReference type="CDD" id="cd00093">
    <property type="entry name" value="HTH_XRE"/>
    <property type="match status" value="1"/>
</dbReference>
<gene>
    <name evidence="3" type="ORF">QQS35_20375</name>
</gene>
<dbReference type="InterPro" id="IPR010982">
    <property type="entry name" value="Lambda_DNA-bd_dom_sf"/>
</dbReference>
<protein>
    <submittedName>
        <fullName evidence="3">Helix-turn-helix transcriptional regulator</fullName>
    </submittedName>
</protein>
<dbReference type="Proteomes" id="UP001235343">
    <property type="component" value="Unassembled WGS sequence"/>
</dbReference>
<reference evidence="3 4" key="1">
    <citation type="submission" date="2023-06" db="EMBL/GenBank/DDBJ databases">
        <title>Aquibacillus rhizosphaerae LR5S19.</title>
        <authorList>
            <person name="Sun J.-Q."/>
        </authorList>
    </citation>
    <scope>NUCLEOTIDE SEQUENCE [LARGE SCALE GENOMIC DNA]</scope>
    <source>
        <strain evidence="3 4">LR5S19</strain>
    </source>
</reference>
<name>A0ABT7LBL0_9BACI</name>
<evidence type="ECO:0000313" key="3">
    <source>
        <dbReference type="EMBL" id="MDL4842794.1"/>
    </source>
</evidence>
<dbReference type="PANTHER" id="PTHR46558:SF13">
    <property type="entry name" value="HTH-TYPE TRANSCRIPTIONAL REGULATOR IMMR"/>
    <property type="match status" value="1"/>
</dbReference>
<comment type="caution">
    <text evidence="3">The sequence shown here is derived from an EMBL/GenBank/DDBJ whole genome shotgun (WGS) entry which is preliminary data.</text>
</comment>
<dbReference type="InterPro" id="IPR001387">
    <property type="entry name" value="Cro/C1-type_HTH"/>
</dbReference>
<keyword evidence="1" id="KW-0238">DNA-binding</keyword>
<dbReference type="PROSITE" id="PS50943">
    <property type="entry name" value="HTH_CROC1"/>
    <property type="match status" value="1"/>
</dbReference>
<dbReference type="Pfam" id="PF01381">
    <property type="entry name" value="HTH_3"/>
    <property type="match status" value="1"/>
</dbReference>
<dbReference type="RefSeq" id="WP_285934087.1">
    <property type="nucleotide sequence ID" value="NZ_JASTZU010000063.1"/>
</dbReference>
<evidence type="ECO:0000259" key="2">
    <source>
        <dbReference type="PROSITE" id="PS50943"/>
    </source>
</evidence>
<organism evidence="3 4">
    <name type="scientific">Aquibacillus rhizosphaerae</name>
    <dbReference type="NCBI Taxonomy" id="3051431"/>
    <lineage>
        <taxon>Bacteria</taxon>
        <taxon>Bacillati</taxon>
        <taxon>Bacillota</taxon>
        <taxon>Bacilli</taxon>
        <taxon>Bacillales</taxon>
        <taxon>Bacillaceae</taxon>
        <taxon>Aquibacillus</taxon>
    </lineage>
</organism>
<dbReference type="SUPFAM" id="SSF47413">
    <property type="entry name" value="lambda repressor-like DNA-binding domains"/>
    <property type="match status" value="1"/>
</dbReference>
<dbReference type="Gene3D" id="1.10.260.40">
    <property type="entry name" value="lambda repressor-like DNA-binding domains"/>
    <property type="match status" value="1"/>
</dbReference>
<feature type="domain" description="HTH cro/C1-type" evidence="2">
    <location>
        <begin position="6"/>
        <end position="60"/>
    </location>
</feature>
<proteinExistence type="predicted"/>
<dbReference type="EMBL" id="JASTZU010000063">
    <property type="protein sequence ID" value="MDL4842794.1"/>
    <property type="molecule type" value="Genomic_DNA"/>
</dbReference>
<sequence>MFSDRLRHLRKLRGLSQESLGKIVNTTKATISNYENEYSSPSNSMLVDLAKALNTTTDYLLGNVDSYERIKEKDFDPLVEINKLIKEYGITDSGFFDIDKWKAMGPEEIAQLENYFQFLSEQAKKKNLDK</sequence>